<evidence type="ECO:0000259" key="5">
    <source>
        <dbReference type="Pfam" id="PF25967"/>
    </source>
</evidence>
<evidence type="ECO:0000313" key="6">
    <source>
        <dbReference type="EMBL" id="OQP58480.1"/>
    </source>
</evidence>
<dbReference type="NCBIfam" id="TIGR01730">
    <property type="entry name" value="RND_mfp"/>
    <property type="match status" value="1"/>
</dbReference>
<dbReference type="STRING" id="550983.A4R26_03215"/>
<comment type="caution">
    <text evidence="6">The sequence shown here is derived from an EMBL/GenBank/DDBJ whole genome shotgun (WGS) entry which is preliminary data.</text>
</comment>
<name>A0A1V9FJH4_9BACT</name>
<dbReference type="PANTHER" id="PTHR30469">
    <property type="entry name" value="MULTIDRUG RESISTANCE PROTEIN MDTA"/>
    <property type="match status" value="1"/>
</dbReference>
<organism evidence="6 7">
    <name type="scientific">Niastella populi</name>
    <dbReference type="NCBI Taxonomy" id="550983"/>
    <lineage>
        <taxon>Bacteria</taxon>
        <taxon>Pseudomonadati</taxon>
        <taxon>Bacteroidota</taxon>
        <taxon>Chitinophagia</taxon>
        <taxon>Chitinophagales</taxon>
        <taxon>Chitinophagaceae</taxon>
        <taxon>Niastella</taxon>
    </lineage>
</organism>
<evidence type="ECO:0000313" key="7">
    <source>
        <dbReference type="Proteomes" id="UP000192276"/>
    </source>
</evidence>
<feature type="domain" description="CzcB-like alpha-helical hairpin" evidence="3">
    <location>
        <begin position="142"/>
        <end position="197"/>
    </location>
</feature>
<dbReference type="PROSITE" id="PS51257">
    <property type="entry name" value="PROKAR_LIPOPROTEIN"/>
    <property type="match status" value="1"/>
</dbReference>
<dbReference type="EMBL" id="LWBP01000188">
    <property type="protein sequence ID" value="OQP58480.1"/>
    <property type="molecule type" value="Genomic_DNA"/>
</dbReference>
<feature type="domain" description="CusB-like beta-barrel" evidence="4">
    <location>
        <begin position="241"/>
        <end position="313"/>
    </location>
</feature>
<dbReference type="Gene3D" id="2.40.420.20">
    <property type="match status" value="1"/>
</dbReference>
<keyword evidence="2" id="KW-0175">Coiled coil</keyword>
<sequence>MQSPDKLSDMKRTYNIMGTAAVILFMTACAGKSELEKKKEELEKLKTQQVETGAEITKLEKEIAKLDTSFKLPEKPKLVVLTPVTSSPFTHYIDLQGKVGTDNEAVVTPRGQGGQVKALYVKQGDNVRKGQLLMKLDDAVTRRQIEQANVQLKLAQTLYERRKNLWDQKIGTEVELLNAKSNVDNLEKQIDLLKEELDMSNVYAGISGVAERVNIKVGETFSGSTASMLGISIVNTNNLKVTADVPEAYQTKVKEGTNLLVTLPEDNNKSIKTKVSVAGRLIDPNTRSFYIEGKIPGNGGFRPGQIAMVRIQDYSVPDAITIPINTIQNDEKGKFIMVAAKEGNKQVARKRPVVPGLLYGDKLEIKSGLQSGDVVITDGFQGLYDGQAIITDASQPVTAESNKPAAAAGKSK</sequence>
<dbReference type="Gene3D" id="2.40.50.100">
    <property type="match status" value="1"/>
</dbReference>
<evidence type="ECO:0000256" key="1">
    <source>
        <dbReference type="ARBA" id="ARBA00009477"/>
    </source>
</evidence>
<keyword evidence="7" id="KW-1185">Reference proteome</keyword>
<dbReference type="InterPro" id="IPR058792">
    <property type="entry name" value="Beta-barrel_RND_2"/>
</dbReference>
<dbReference type="AlphaFoldDB" id="A0A1V9FJH4"/>
<dbReference type="GO" id="GO:1990281">
    <property type="term" value="C:efflux pump complex"/>
    <property type="evidence" value="ECO:0007669"/>
    <property type="project" value="TreeGrafter"/>
</dbReference>
<evidence type="ECO:0000259" key="4">
    <source>
        <dbReference type="Pfam" id="PF25954"/>
    </source>
</evidence>
<dbReference type="InterPro" id="IPR058627">
    <property type="entry name" value="MdtA-like_C"/>
</dbReference>
<dbReference type="OrthoDB" id="9806939at2"/>
<dbReference type="InterPro" id="IPR058648">
    <property type="entry name" value="HH_CzcB-like"/>
</dbReference>
<gene>
    <name evidence="6" type="ORF">A4R26_03215</name>
</gene>
<evidence type="ECO:0000256" key="2">
    <source>
        <dbReference type="SAM" id="Coils"/>
    </source>
</evidence>
<dbReference type="Gene3D" id="1.10.287.470">
    <property type="entry name" value="Helix hairpin bin"/>
    <property type="match status" value="1"/>
</dbReference>
<accession>A0A1V9FJH4</accession>
<proteinExistence type="inferred from homology"/>
<protein>
    <submittedName>
        <fullName evidence="6">Efflux transporter periplasmic adaptor subunit</fullName>
    </submittedName>
</protein>
<dbReference type="Pfam" id="PF25893">
    <property type="entry name" value="HH_CzcB"/>
    <property type="match status" value="1"/>
</dbReference>
<dbReference type="SUPFAM" id="SSF111369">
    <property type="entry name" value="HlyD-like secretion proteins"/>
    <property type="match status" value="1"/>
</dbReference>
<feature type="coiled-coil region" evidence="2">
    <location>
        <begin position="169"/>
        <end position="203"/>
    </location>
</feature>
<dbReference type="GO" id="GO:0015562">
    <property type="term" value="F:efflux transmembrane transporter activity"/>
    <property type="evidence" value="ECO:0007669"/>
    <property type="project" value="TreeGrafter"/>
</dbReference>
<reference evidence="7" key="1">
    <citation type="submission" date="2016-04" db="EMBL/GenBank/DDBJ databases">
        <authorList>
            <person name="Chen L."/>
            <person name="Zhuang W."/>
            <person name="Wang G."/>
        </authorList>
    </citation>
    <scope>NUCLEOTIDE SEQUENCE [LARGE SCALE GENOMIC DNA]</scope>
    <source>
        <strain evidence="7">208</strain>
    </source>
</reference>
<feature type="domain" description="Multidrug resistance protein MdtA-like C-terminal permuted SH3" evidence="5">
    <location>
        <begin position="318"/>
        <end position="381"/>
    </location>
</feature>
<feature type="coiled-coil region" evidence="2">
    <location>
        <begin position="32"/>
        <end position="62"/>
    </location>
</feature>
<dbReference type="InterPro" id="IPR006143">
    <property type="entry name" value="RND_pump_MFP"/>
</dbReference>
<dbReference type="Pfam" id="PF25954">
    <property type="entry name" value="Beta-barrel_RND_2"/>
    <property type="match status" value="1"/>
</dbReference>
<dbReference type="Gene3D" id="2.40.30.170">
    <property type="match status" value="1"/>
</dbReference>
<dbReference type="Pfam" id="PF25967">
    <property type="entry name" value="RND-MFP_C"/>
    <property type="match status" value="1"/>
</dbReference>
<dbReference type="Proteomes" id="UP000192276">
    <property type="component" value="Unassembled WGS sequence"/>
</dbReference>
<dbReference type="PANTHER" id="PTHR30469:SF15">
    <property type="entry name" value="HLYD FAMILY OF SECRETION PROTEINS"/>
    <property type="match status" value="1"/>
</dbReference>
<evidence type="ECO:0000259" key="3">
    <source>
        <dbReference type="Pfam" id="PF25893"/>
    </source>
</evidence>
<comment type="similarity">
    <text evidence="1">Belongs to the membrane fusion protein (MFP) (TC 8.A.1) family.</text>
</comment>